<dbReference type="OMA" id="GAFKGFY"/>
<feature type="compositionally biased region" description="Polar residues" evidence="1">
    <location>
        <begin position="39"/>
        <end position="51"/>
    </location>
</feature>
<evidence type="ECO:0000313" key="3">
    <source>
        <dbReference type="Proteomes" id="UP000008066"/>
    </source>
</evidence>
<keyword evidence="3" id="KW-1185">Reference proteome</keyword>
<feature type="compositionally biased region" description="Low complexity" evidence="1">
    <location>
        <begin position="360"/>
        <end position="376"/>
    </location>
</feature>
<dbReference type="RefSeq" id="XP_006694060.1">
    <property type="nucleotide sequence ID" value="XM_006693997.1"/>
</dbReference>
<dbReference type="eggNOG" id="ENOG502SQZN">
    <property type="taxonomic scope" value="Eukaryota"/>
</dbReference>
<feature type="region of interest" description="Disordered" evidence="1">
    <location>
        <begin position="322"/>
        <end position="491"/>
    </location>
</feature>
<reference evidence="2 3" key="1">
    <citation type="journal article" date="2011" name="Cell">
        <title>Insight into structure and assembly of the nuclear pore complex by utilizing the genome of a eukaryotic thermophile.</title>
        <authorList>
            <person name="Amlacher S."/>
            <person name="Sarges P."/>
            <person name="Flemming D."/>
            <person name="van Noort V."/>
            <person name="Kunze R."/>
            <person name="Devos D.P."/>
            <person name="Arumugam M."/>
            <person name="Bork P."/>
            <person name="Hurt E."/>
        </authorList>
    </citation>
    <scope>NUCLEOTIDE SEQUENCE [LARGE SCALE GENOMIC DNA]</scope>
    <source>
        <strain evidence="3">DSM 1495 / CBS 144.50 / IMI 039719</strain>
    </source>
</reference>
<organism evidence="3">
    <name type="scientific">Chaetomium thermophilum (strain DSM 1495 / CBS 144.50 / IMI 039719)</name>
    <name type="common">Thermochaetoides thermophila</name>
    <dbReference type="NCBI Taxonomy" id="759272"/>
    <lineage>
        <taxon>Eukaryota</taxon>
        <taxon>Fungi</taxon>
        <taxon>Dikarya</taxon>
        <taxon>Ascomycota</taxon>
        <taxon>Pezizomycotina</taxon>
        <taxon>Sordariomycetes</taxon>
        <taxon>Sordariomycetidae</taxon>
        <taxon>Sordariales</taxon>
        <taxon>Chaetomiaceae</taxon>
        <taxon>Thermochaetoides</taxon>
    </lineage>
</organism>
<dbReference type="HOGENOM" id="CLU_026242_1_0_1"/>
<evidence type="ECO:0000256" key="1">
    <source>
        <dbReference type="SAM" id="MobiDB-lite"/>
    </source>
</evidence>
<dbReference type="KEGG" id="cthr:CTHT_0036310"/>
<feature type="compositionally biased region" description="Low complexity" evidence="1">
    <location>
        <begin position="450"/>
        <end position="464"/>
    </location>
</feature>
<dbReference type="AlphaFoldDB" id="G0S7C0"/>
<feature type="compositionally biased region" description="Polar residues" evidence="1">
    <location>
        <begin position="379"/>
        <end position="398"/>
    </location>
</feature>
<dbReference type="EMBL" id="GL988041">
    <property type="protein sequence ID" value="EGS21764.1"/>
    <property type="molecule type" value="Genomic_DNA"/>
</dbReference>
<dbReference type="OrthoDB" id="5138418at2759"/>
<evidence type="ECO:0000313" key="2">
    <source>
        <dbReference type="EMBL" id="EGS21764.1"/>
    </source>
</evidence>
<feature type="compositionally biased region" description="Low complexity" evidence="1">
    <location>
        <begin position="399"/>
        <end position="421"/>
    </location>
</feature>
<protein>
    <submittedName>
        <fullName evidence="2">Uncharacterized protein</fullName>
    </submittedName>
</protein>
<accession>G0S7C0</accession>
<feature type="region of interest" description="Disordered" evidence="1">
    <location>
        <begin position="24"/>
        <end position="89"/>
    </location>
</feature>
<dbReference type="GeneID" id="18257669"/>
<gene>
    <name evidence="2" type="ORF">CTHT_0036310</name>
</gene>
<sequence length="568" mass="61492">MSYVEQFHMPGAFNFDTTVSSQPLHADVFRPPPSPPPSNYNLSKSTGSLLSDISMPNAPQYTGTAKRKRAYTRDSIPGGWGTDEKRDGESRYTLAGQIGTTPTDVPAGAGSGLDDSVYSDVNYRRALGPKEPHGAESPTSTTCEANPTALSFAPWKLFSLQTIGEVMGKVWEFCKNGAFRGFHAGGGTGYNINGSTVTEATGKPLSSELDTQVQSIAETPTAQQTPAYVPDGTEPSFASYPEPISPEPTPTHAVKRRQVSANNDELRNWVVVDEPAQQKARSFGAEVKATASRTSGLVRPRMGYYSQTSLSSHRRINLSSPRYAGVTSGLPRPVSRPSTAISYVNTPTLPPREPASYANPRLSPTSRTTSTPSRIPVPVNTSPQQSHSPTFSNSTPTATTSFRSSVSRPSSRQSVRPTSRQSVRHSLGATGLLRPVSPTKIGHHRRNQTSISSPSSFLKSSTSSNRRHSGFLAGPPSSFAIGHSADDDDDETMDLSFDAALNIERSQRLDPEAIALAQERLAVERDVDSKVDEFNQMLLNMIRQGREALGTKVEVEFLDDDDKWVDDE</sequence>
<feature type="compositionally biased region" description="Polar residues" evidence="1">
    <location>
        <begin position="336"/>
        <end position="347"/>
    </location>
</feature>
<proteinExistence type="predicted"/>
<name>G0S7C0_CHATD</name>
<dbReference type="Proteomes" id="UP000008066">
    <property type="component" value="Unassembled WGS sequence"/>
</dbReference>